<evidence type="ECO:0000256" key="1">
    <source>
        <dbReference type="ARBA" id="ARBA00005417"/>
    </source>
</evidence>
<dbReference type="Proteomes" id="UP000306544">
    <property type="component" value="Unassembled WGS sequence"/>
</dbReference>
<dbReference type="SUPFAM" id="SSF52540">
    <property type="entry name" value="P-loop containing nucleoside triphosphate hydrolases"/>
    <property type="match status" value="1"/>
</dbReference>
<dbReference type="GO" id="GO:0016887">
    <property type="term" value="F:ATP hydrolysis activity"/>
    <property type="evidence" value="ECO:0007669"/>
    <property type="project" value="InterPro"/>
</dbReference>
<evidence type="ECO:0000313" key="7">
    <source>
        <dbReference type="Proteomes" id="UP000306544"/>
    </source>
</evidence>
<dbReference type="Gene3D" id="3.40.50.300">
    <property type="entry name" value="P-loop containing nucleotide triphosphate hydrolases"/>
    <property type="match status" value="1"/>
</dbReference>
<reference evidence="6 7" key="1">
    <citation type="submission" date="2019-05" db="EMBL/GenBank/DDBJ databases">
        <title>Nesterenkonia sp. GY239, isolated from the Southern Atlantic Ocean.</title>
        <authorList>
            <person name="Zhang G."/>
        </authorList>
    </citation>
    <scope>NUCLEOTIDE SEQUENCE [LARGE SCALE GENOMIC DNA]</scope>
    <source>
        <strain evidence="6 7">GY239</strain>
    </source>
</reference>
<dbReference type="InterPro" id="IPR050153">
    <property type="entry name" value="Metal_Ion_Import_ABC"/>
</dbReference>
<evidence type="ECO:0000256" key="2">
    <source>
        <dbReference type="ARBA" id="ARBA00022448"/>
    </source>
</evidence>
<dbReference type="InterPro" id="IPR027417">
    <property type="entry name" value="P-loop_NTPase"/>
</dbReference>
<dbReference type="OrthoDB" id="5296765at2"/>
<sequence length="235" mass="25490">MTPVLEFDRVGFAYERQPILSGISLSICAGECTALVGPNGNGKSTLARLALGLIQPTHGVIRLFGTQVHRFRHWSLIGYVPQQVAVAAALPISVEEVVRSGLAGQLRPLRRASSTQEERIEHVMDLMGLQQLRRRRFSQLSGGQQQRALISRSLVTTPRLLFLDEPTSGVDTEARTALRDSLEHLVSIEGLAVVYISHDPAGFEGLARRVLEVRDGHVRPAPGPPQVSSALGAVA</sequence>
<dbReference type="SMART" id="SM00382">
    <property type="entry name" value="AAA"/>
    <property type="match status" value="1"/>
</dbReference>
<dbReference type="PROSITE" id="PS00211">
    <property type="entry name" value="ABC_TRANSPORTER_1"/>
    <property type="match status" value="1"/>
</dbReference>
<keyword evidence="4 6" id="KW-0067">ATP-binding</keyword>
<evidence type="ECO:0000256" key="3">
    <source>
        <dbReference type="ARBA" id="ARBA00022741"/>
    </source>
</evidence>
<keyword evidence="2" id="KW-0813">Transport</keyword>
<dbReference type="Pfam" id="PF00005">
    <property type="entry name" value="ABC_tran"/>
    <property type="match status" value="1"/>
</dbReference>
<evidence type="ECO:0000259" key="5">
    <source>
        <dbReference type="PROSITE" id="PS50893"/>
    </source>
</evidence>
<dbReference type="PROSITE" id="PS50893">
    <property type="entry name" value="ABC_TRANSPORTER_2"/>
    <property type="match status" value="1"/>
</dbReference>
<dbReference type="InterPro" id="IPR003439">
    <property type="entry name" value="ABC_transporter-like_ATP-bd"/>
</dbReference>
<keyword evidence="3" id="KW-0547">Nucleotide-binding</keyword>
<proteinExistence type="inferred from homology"/>
<keyword evidence="7" id="KW-1185">Reference proteome</keyword>
<protein>
    <submittedName>
        <fullName evidence="6">Metal ABC transporter ATP-binding protein</fullName>
    </submittedName>
</protein>
<dbReference type="AlphaFoldDB" id="A0A5R9AMN4"/>
<organism evidence="6 7">
    <name type="scientific">Nesterenkonia sphaerica</name>
    <dbReference type="NCBI Taxonomy" id="1804988"/>
    <lineage>
        <taxon>Bacteria</taxon>
        <taxon>Bacillati</taxon>
        <taxon>Actinomycetota</taxon>
        <taxon>Actinomycetes</taxon>
        <taxon>Micrococcales</taxon>
        <taxon>Micrococcaceae</taxon>
        <taxon>Nesterenkonia</taxon>
    </lineage>
</organism>
<dbReference type="EMBL" id="VAWA01000001">
    <property type="protein sequence ID" value="TLP80040.1"/>
    <property type="molecule type" value="Genomic_DNA"/>
</dbReference>
<gene>
    <name evidence="6" type="ORF">FEF27_01300</name>
</gene>
<comment type="caution">
    <text evidence="6">The sequence shown here is derived from an EMBL/GenBank/DDBJ whole genome shotgun (WGS) entry which is preliminary data.</text>
</comment>
<dbReference type="InterPro" id="IPR003593">
    <property type="entry name" value="AAA+_ATPase"/>
</dbReference>
<accession>A0A5R9AMN4</accession>
<evidence type="ECO:0000313" key="6">
    <source>
        <dbReference type="EMBL" id="TLP80040.1"/>
    </source>
</evidence>
<dbReference type="InterPro" id="IPR017871">
    <property type="entry name" value="ABC_transporter-like_CS"/>
</dbReference>
<evidence type="ECO:0000256" key="4">
    <source>
        <dbReference type="ARBA" id="ARBA00022840"/>
    </source>
</evidence>
<name>A0A5R9AMN4_9MICC</name>
<dbReference type="GO" id="GO:0005524">
    <property type="term" value="F:ATP binding"/>
    <property type="evidence" value="ECO:0007669"/>
    <property type="project" value="UniProtKB-KW"/>
</dbReference>
<comment type="similarity">
    <text evidence="1">Belongs to the ABC transporter superfamily.</text>
</comment>
<dbReference type="RefSeq" id="WP_138169002.1">
    <property type="nucleotide sequence ID" value="NZ_VAWA01000001.1"/>
</dbReference>
<feature type="domain" description="ABC transporter" evidence="5">
    <location>
        <begin position="5"/>
        <end position="234"/>
    </location>
</feature>
<dbReference type="PANTHER" id="PTHR42734">
    <property type="entry name" value="METAL TRANSPORT SYSTEM ATP-BINDING PROTEIN TM_0124-RELATED"/>
    <property type="match status" value="1"/>
</dbReference>
<dbReference type="PANTHER" id="PTHR42734:SF17">
    <property type="entry name" value="METAL TRANSPORT SYSTEM ATP-BINDING PROTEIN TM_0124-RELATED"/>
    <property type="match status" value="1"/>
</dbReference>